<gene>
    <name evidence="1" type="ORF">R3I93_014495</name>
</gene>
<proteinExistence type="predicted"/>
<dbReference type="Proteomes" id="UP001364617">
    <property type="component" value="Unassembled WGS sequence"/>
</dbReference>
<dbReference type="AlphaFoldDB" id="A0AAN9CTE6"/>
<protein>
    <submittedName>
        <fullName evidence="1">Uncharacterized protein</fullName>
    </submittedName>
</protein>
<evidence type="ECO:0000313" key="2">
    <source>
        <dbReference type="Proteomes" id="UP001364617"/>
    </source>
</evidence>
<sequence length="81" mass="9139">MSYINVLLPDTGVFLSARGLFLLHSCGWSPRREGFGVVRCSRWRRPVECSCSNSGAWRLYRRAALEPFQAGQDTGRCESDV</sequence>
<accession>A0AAN9CTE6</accession>
<reference evidence="1 2" key="1">
    <citation type="submission" date="2024-02" db="EMBL/GenBank/DDBJ databases">
        <title>Chromosome-level genome assembly of the Eurasian Minnow (Phoxinus phoxinus).</title>
        <authorList>
            <person name="Oriowo T.O."/>
            <person name="Martin S."/>
            <person name="Stange M."/>
            <person name="Chrysostomakis Y."/>
            <person name="Brown T."/>
            <person name="Winkler S."/>
            <person name="Kukowka S."/>
            <person name="Myers E.W."/>
            <person name="Bohne A."/>
        </authorList>
    </citation>
    <scope>NUCLEOTIDE SEQUENCE [LARGE SCALE GENOMIC DNA]</scope>
    <source>
        <strain evidence="1">ZFMK-TIS-60720</strain>
        <tissue evidence="1">Whole Organism</tissue>
    </source>
</reference>
<name>A0AAN9CTE6_9TELE</name>
<evidence type="ECO:0000313" key="1">
    <source>
        <dbReference type="EMBL" id="KAK7143359.1"/>
    </source>
</evidence>
<dbReference type="EMBL" id="JAYKXH010000015">
    <property type="protein sequence ID" value="KAK7143359.1"/>
    <property type="molecule type" value="Genomic_DNA"/>
</dbReference>
<comment type="caution">
    <text evidence="1">The sequence shown here is derived from an EMBL/GenBank/DDBJ whole genome shotgun (WGS) entry which is preliminary data.</text>
</comment>
<organism evidence="1 2">
    <name type="scientific">Phoxinus phoxinus</name>
    <name type="common">Eurasian minnow</name>
    <dbReference type="NCBI Taxonomy" id="58324"/>
    <lineage>
        <taxon>Eukaryota</taxon>
        <taxon>Metazoa</taxon>
        <taxon>Chordata</taxon>
        <taxon>Craniata</taxon>
        <taxon>Vertebrata</taxon>
        <taxon>Euteleostomi</taxon>
        <taxon>Actinopterygii</taxon>
        <taxon>Neopterygii</taxon>
        <taxon>Teleostei</taxon>
        <taxon>Ostariophysi</taxon>
        <taxon>Cypriniformes</taxon>
        <taxon>Leuciscidae</taxon>
        <taxon>Phoxininae</taxon>
        <taxon>Phoxinus</taxon>
    </lineage>
</organism>
<keyword evidence="2" id="KW-1185">Reference proteome</keyword>